<dbReference type="GO" id="GO:0051539">
    <property type="term" value="F:4 iron, 4 sulfur cluster binding"/>
    <property type="evidence" value="ECO:0007669"/>
    <property type="project" value="UniProtKB-KW"/>
</dbReference>
<dbReference type="Proteomes" id="UP001153954">
    <property type="component" value="Unassembled WGS sequence"/>
</dbReference>
<dbReference type="SUPFAM" id="SSF52540">
    <property type="entry name" value="P-loop containing nucleoside triphosphate hydrolases"/>
    <property type="match status" value="1"/>
</dbReference>
<dbReference type="PANTHER" id="PTHR23264:SF35">
    <property type="entry name" value="CYTOSOLIC FE-S CLUSTER ASSEMBLY FACTOR NUBP1"/>
    <property type="match status" value="1"/>
</dbReference>
<evidence type="ECO:0000256" key="7">
    <source>
        <dbReference type="SAM" id="MobiDB-lite"/>
    </source>
</evidence>
<accession>A0AAU9U0B4</accession>
<dbReference type="PANTHER" id="PTHR23264">
    <property type="entry name" value="NUCLEOTIDE-BINDING PROTEIN NBP35 YEAST -RELATED"/>
    <property type="match status" value="1"/>
</dbReference>
<gene>
    <name evidence="8" type="ORF">EEDITHA_LOCUS7380</name>
</gene>
<keyword evidence="3" id="KW-0547">Nucleotide-binding</keyword>
<dbReference type="Pfam" id="PF10609">
    <property type="entry name" value="ParA"/>
    <property type="match status" value="1"/>
</dbReference>
<dbReference type="GO" id="GO:0016226">
    <property type="term" value="P:iron-sulfur cluster assembly"/>
    <property type="evidence" value="ECO:0007669"/>
    <property type="project" value="InterPro"/>
</dbReference>
<dbReference type="Gene3D" id="3.40.50.300">
    <property type="entry name" value="P-loop containing nucleotide triphosphate hydrolases"/>
    <property type="match status" value="1"/>
</dbReference>
<keyword evidence="4" id="KW-0067">ATP-binding</keyword>
<dbReference type="GO" id="GO:0005524">
    <property type="term" value="F:ATP binding"/>
    <property type="evidence" value="ECO:0007669"/>
    <property type="project" value="UniProtKB-KW"/>
</dbReference>
<dbReference type="InterPro" id="IPR019591">
    <property type="entry name" value="Mrp/NBP35_ATP-bd"/>
</dbReference>
<dbReference type="GO" id="GO:0046872">
    <property type="term" value="F:metal ion binding"/>
    <property type="evidence" value="ECO:0007669"/>
    <property type="project" value="UniProtKB-KW"/>
</dbReference>
<evidence type="ECO:0000256" key="2">
    <source>
        <dbReference type="ARBA" id="ARBA00022723"/>
    </source>
</evidence>
<reference evidence="8" key="1">
    <citation type="submission" date="2022-03" db="EMBL/GenBank/DDBJ databases">
        <authorList>
            <person name="Tunstrom K."/>
        </authorList>
    </citation>
    <scope>NUCLEOTIDE SEQUENCE</scope>
</reference>
<dbReference type="AlphaFoldDB" id="A0AAU9U0B4"/>
<evidence type="ECO:0008006" key="10">
    <source>
        <dbReference type="Google" id="ProtNLM"/>
    </source>
</evidence>
<protein>
    <recommendedName>
        <fullName evidence="10">Cytosolic Fe-S cluster assembly factor nubp1</fullName>
    </recommendedName>
</protein>
<evidence type="ECO:0000256" key="6">
    <source>
        <dbReference type="ARBA" id="ARBA00023014"/>
    </source>
</evidence>
<dbReference type="InterPro" id="IPR027417">
    <property type="entry name" value="P-loop_NTPase"/>
</dbReference>
<organism evidence="8 9">
    <name type="scientific">Euphydryas editha</name>
    <name type="common">Edith's checkerspot</name>
    <dbReference type="NCBI Taxonomy" id="104508"/>
    <lineage>
        <taxon>Eukaryota</taxon>
        <taxon>Metazoa</taxon>
        <taxon>Ecdysozoa</taxon>
        <taxon>Arthropoda</taxon>
        <taxon>Hexapoda</taxon>
        <taxon>Insecta</taxon>
        <taxon>Pterygota</taxon>
        <taxon>Neoptera</taxon>
        <taxon>Endopterygota</taxon>
        <taxon>Lepidoptera</taxon>
        <taxon>Glossata</taxon>
        <taxon>Ditrysia</taxon>
        <taxon>Papilionoidea</taxon>
        <taxon>Nymphalidae</taxon>
        <taxon>Nymphalinae</taxon>
        <taxon>Euphydryas</taxon>
    </lineage>
</organism>
<dbReference type="GO" id="GO:0140663">
    <property type="term" value="F:ATP-dependent FeS chaperone activity"/>
    <property type="evidence" value="ECO:0007669"/>
    <property type="project" value="InterPro"/>
</dbReference>
<evidence type="ECO:0000313" key="8">
    <source>
        <dbReference type="EMBL" id="CAH2091518.1"/>
    </source>
</evidence>
<evidence type="ECO:0000256" key="1">
    <source>
        <dbReference type="ARBA" id="ARBA00022485"/>
    </source>
</evidence>
<evidence type="ECO:0000256" key="5">
    <source>
        <dbReference type="ARBA" id="ARBA00023004"/>
    </source>
</evidence>
<evidence type="ECO:0000256" key="4">
    <source>
        <dbReference type="ARBA" id="ARBA00022840"/>
    </source>
</evidence>
<keyword evidence="2" id="KW-0479">Metal-binding</keyword>
<dbReference type="InterPro" id="IPR033756">
    <property type="entry name" value="YlxH/NBP35"/>
</dbReference>
<dbReference type="GO" id="GO:0005829">
    <property type="term" value="C:cytosol"/>
    <property type="evidence" value="ECO:0007669"/>
    <property type="project" value="TreeGrafter"/>
</dbReference>
<evidence type="ECO:0000313" key="9">
    <source>
        <dbReference type="Proteomes" id="UP001153954"/>
    </source>
</evidence>
<sequence>MSGVPENAPQHCPGTESADAGKASACAGCPNQNICASGVPAGPDPAIEIIKNRLSNVKHKIIILSGKGGVGKSTVTSLLGHALSKLNPDINVS</sequence>
<keyword evidence="5" id="KW-0408">Iron</keyword>
<keyword evidence="1" id="KW-0004">4Fe-4S</keyword>
<dbReference type="EMBL" id="CAKOGL010000010">
    <property type="protein sequence ID" value="CAH2091518.1"/>
    <property type="molecule type" value="Genomic_DNA"/>
</dbReference>
<keyword evidence="9" id="KW-1185">Reference proteome</keyword>
<proteinExistence type="predicted"/>
<name>A0AAU9U0B4_EUPED</name>
<keyword evidence="6" id="KW-0411">Iron-sulfur</keyword>
<evidence type="ECO:0000256" key="3">
    <source>
        <dbReference type="ARBA" id="ARBA00022741"/>
    </source>
</evidence>
<comment type="caution">
    <text evidence="8">The sequence shown here is derived from an EMBL/GenBank/DDBJ whole genome shotgun (WGS) entry which is preliminary data.</text>
</comment>
<feature type="region of interest" description="Disordered" evidence="7">
    <location>
        <begin position="1"/>
        <end position="23"/>
    </location>
</feature>